<keyword evidence="2" id="KW-1185">Reference proteome</keyword>
<dbReference type="AlphaFoldDB" id="A0A369TN08"/>
<reference evidence="1 2" key="1">
    <citation type="submission" date="2018-07" db="EMBL/GenBank/DDBJ databases">
        <title>Thalassococcus profundi sp. nov., a marine bacterium isolated from deep seawater of Okinawa Trough.</title>
        <authorList>
            <person name="Yu M."/>
        </authorList>
    </citation>
    <scope>NUCLEOTIDE SEQUENCE [LARGE SCALE GENOMIC DNA]</scope>
    <source>
        <strain evidence="1 2">WRAS1</strain>
    </source>
</reference>
<keyword evidence="1" id="KW-0808">Transferase</keyword>
<dbReference type="GO" id="GO:0016740">
    <property type="term" value="F:transferase activity"/>
    <property type="evidence" value="ECO:0007669"/>
    <property type="project" value="UniProtKB-KW"/>
</dbReference>
<dbReference type="PANTHER" id="PTHR36978:SF4">
    <property type="entry name" value="P-LOOP CONTAINING NUCLEOSIDE TRIPHOSPHATE HYDROLASE PROTEIN"/>
    <property type="match status" value="1"/>
</dbReference>
<evidence type="ECO:0000313" key="2">
    <source>
        <dbReference type="Proteomes" id="UP000253977"/>
    </source>
</evidence>
<name>A0A369TN08_9RHOB</name>
<evidence type="ECO:0000313" key="1">
    <source>
        <dbReference type="EMBL" id="RDD66653.1"/>
    </source>
</evidence>
<dbReference type="Gene3D" id="3.40.50.300">
    <property type="entry name" value="P-loop containing nucleotide triphosphate hydrolases"/>
    <property type="match status" value="1"/>
</dbReference>
<proteinExistence type="predicted"/>
<organism evidence="1 2">
    <name type="scientific">Thalassococcus profundi</name>
    <dbReference type="NCBI Taxonomy" id="2282382"/>
    <lineage>
        <taxon>Bacteria</taxon>
        <taxon>Pseudomonadati</taxon>
        <taxon>Pseudomonadota</taxon>
        <taxon>Alphaproteobacteria</taxon>
        <taxon>Rhodobacterales</taxon>
        <taxon>Roseobacteraceae</taxon>
        <taxon>Thalassococcus</taxon>
    </lineage>
</organism>
<gene>
    <name evidence="1" type="ORF">DU478_09440</name>
</gene>
<dbReference type="PANTHER" id="PTHR36978">
    <property type="entry name" value="P-LOOP CONTAINING NUCLEOTIDE TRIPHOSPHATE HYDROLASE"/>
    <property type="match status" value="1"/>
</dbReference>
<comment type="caution">
    <text evidence="1">The sequence shown here is derived from an EMBL/GenBank/DDBJ whole genome shotgun (WGS) entry which is preliminary data.</text>
</comment>
<dbReference type="InterPro" id="IPR027417">
    <property type="entry name" value="P-loop_NTPase"/>
</dbReference>
<protein>
    <submittedName>
        <fullName evidence="1">Sulfotransferase family protein</fullName>
    </submittedName>
</protein>
<dbReference type="RefSeq" id="WP_114510703.1">
    <property type="nucleotide sequence ID" value="NZ_QPMK01000005.1"/>
</dbReference>
<accession>A0A369TN08</accession>
<dbReference type="SUPFAM" id="SSF52540">
    <property type="entry name" value="P-loop containing nucleoside triphosphate hydrolases"/>
    <property type="match status" value="1"/>
</dbReference>
<sequence length="211" mass="23535">MTVRVVNLGLPKSGTTTLGVALERAGLTVADFKIRRGKSPDPDIAGSFVARQMYEGYFRTGDPLDRLQGFDALTEISVLNRDLCLWPQTDFGILDALRRHHPELRFVASMRDAREMSGSMLRWSDLGTDRLPQGQVPGLPRGFGETTLERVQWIEAHHAFLRAIFAGDDRFLEYDTAAPDARETVSAFLGIDLPWWGRANENTGFRAKGVA</sequence>
<dbReference type="Proteomes" id="UP000253977">
    <property type="component" value="Unassembled WGS sequence"/>
</dbReference>
<dbReference type="OrthoDB" id="7833823at2"/>
<dbReference type="EMBL" id="QPMK01000005">
    <property type="protein sequence ID" value="RDD66653.1"/>
    <property type="molecule type" value="Genomic_DNA"/>
</dbReference>